<feature type="domain" description="MAM" evidence="3">
    <location>
        <begin position="508"/>
        <end position="674"/>
    </location>
</feature>
<evidence type="ECO:0000256" key="2">
    <source>
        <dbReference type="SAM" id="SignalP"/>
    </source>
</evidence>
<dbReference type="InParanoid" id="A0A2J7QPL7"/>
<feature type="domain" description="MAM" evidence="3">
    <location>
        <begin position="871"/>
        <end position="1037"/>
    </location>
</feature>
<evidence type="ECO:0000313" key="4">
    <source>
        <dbReference type="EMBL" id="PNF30521.1"/>
    </source>
</evidence>
<feature type="chain" id="PRO_5014448580" description="MAM domain-containing protein" evidence="2">
    <location>
        <begin position="19"/>
        <end position="1046"/>
    </location>
</feature>
<feature type="compositionally biased region" description="Low complexity" evidence="1">
    <location>
        <begin position="65"/>
        <end position="82"/>
    </location>
</feature>
<dbReference type="SMART" id="SM00137">
    <property type="entry name" value="MAM"/>
    <property type="match status" value="4"/>
</dbReference>
<dbReference type="PROSITE" id="PS50060">
    <property type="entry name" value="MAM_2"/>
    <property type="match status" value="4"/>
</dbReference>
<name>A0A2J7QPL7_9NEOP</name>
<dbReference type="SUPFAM" id="SSF49899">
    <property type="entry name" value="Concanavalin A-like lectins/glucanases"/>
    <property type="match status" value="4"/>
</dbReference>
<dbReference type="InterPro" id="IPR051560">
    <property type="entry name" value="MAM_domain-containing"/>
</dbReference>
<feature type="domain" description="MAM" evidence="3">
    <location>
        <begin position="322"/>
        <end position="508"/>
    </location>
</feature>
<organism evidence="4 5">
    <name type="scientific">Cryptotermes secundus</name>
    <dbReference type="NCBI Taxonomy" id="105785"/>
    <lineage>
        <taxon>Eukaryota</taxon>
        <taxon>Metazoa</taxon>
        <taxon>Ecdysozoa</taxon>
        <taxon>Arthropoda</taxon>
        <taxon>Hexapoda</taxon>
        <taxon>Insecta</taxon>
        <taxon>Pterygota</taxon>
        <taxon>Neoptera</taxon>
        <taxon>Polyneoptera</taxon>
        <taxon>Dictyoptera</taxon>
        <taxon>Blattodea</taxon>
        <taxon>Blattoidea</taxon>
        <taxon>Termitoidae</taxon>
        <taxon>Kalotermitidae</taxon>
        <taxon>Cryptotermitinae</taxon>
        <taxon>Cryptotermes</taxon>
    </lineage>
</organism>
<feature type="domain" description="MAM" evidence="3">
    <location>
        <begin position="684"/>
        <end position="861"/>
    </location>
</feature>
<comment type="caution">
    <text evidence="4">The sequence shown here is derived from an EMBL/GenBank/DDBJ whole genome shotgun (WGS) entry which is preliminary data.</text>
</comment>
<dbReference type="PANTHER" id="PTHR23282">
    <property type="entry name" value="APICAL ENDOSOMAL GLYCOPROTEIN PRECURSOR"/>
    <property type="match status" value="1"/>
</dbReference>
<dbReference type="Pfam" id="PF00629">
    <property type="entry name" value="MAM"/>
    <property type="match status" value="4"/>
</dbReference>
<accession>A0A2J7QPL7</accession>
<dbReference type="InterPro" id="IPR000998">
    <property type="entry name" value="MAM_dom"/>
</dbReference>
<feature type="region of interest" description="Disordered" evidence="1">
    <location>
        <begin position="49"/>
        <end position="317"/>
    </location>
</feature>
<evidence type="ECO:0000313" key="5">
    <source>
        <dbReference type="Proteomes" id="UP000235965"/>
    </source>
</evidence>
<protein>
    <recommendedName>
        <fullName evidence="3">MAM domain-containing protein</fullName>
    </recommendedName>
</protein>
<gene>
    <name evidence="4" type="ORF">B7P43_G09950</name>
</gene>
<feature type="signal peptide" evidence="2">
    <location>
        <begin position="1"/>
        <end position="18"/>
    </location>
</feature>
<keyword evidence="2" id="KW-0732">Signal</keyword>
<dbReference type="STRING" id="105785.A0A2J7QPL7"/>
<dbReference type="CDD" id="cd06263">
    <property type="entry name" value="MAM"/>
    <property type="match status" value="4"/>
</dbReference>
<dbReference type="AlphaFoldDB" id="A0A2J7QPL7"/>
<evidence type="ECO:0000259" key="3">
    <source>
        <dbReference type="PROSITE" id="PS50060"/>
    </source>
</evidence>
<feature type="compositionally biased region" description="Low complexity" evidence="1">
    <location>
        <begin position="297"/>
        <end position="317"/>
    </location>
</feature>
<dbReference type="PANTHER" id="PTHR23282:SF101">
    <property type="entry name" value="MAM DOMAIN-CONTAINING PROTEIN"/>
    <property type="match status" value="1"/>
</dbReference>
<feature type="compositionally biased region" description="Low complexity" evidence="1">
    <location>
        <begin position="164"/>
        <end position="288"/>
    </location>
</feature>
<feature type="compositionally biased region" description="Gly residues" evidence="1">
    <location>
        <begin position="89"/>
        <end position="148"/>
    </location>
</feature>
<dbReference type="InterPro" id="IPR013320">
    <property type="entry name" value="ConA-like_dom_sf"/>
</dbReference>
<dbReference type="OrthoDB" id="409956at2759"/>
<keyword evidence="5" id="KW-1185">Reference proteome</keyword>
<proteinExistence type="predicted"/>
<dbReference type="EMBL" id="NEVH01012088">
    <property type="protein sequence ID" value="PNF30521.1"/>
    <property type="molecule type" value="Genomic_DNA"/>
</dbReference>
<evidence type="ECO:0000256" key="1">
    <source>
        <dbReference type="SAM" id="MobiDB-lite"/>
    </source>
</evidence>
<dbReference type="Gene3D" id="2.60.120.200">
    <property type="match status" value="4"/>
</dbReference>
<dbReference type="Proteomes" id="UP000235965">
    <property type="component" value="Unassembled WGS sequence"/>
</dbReference>
<dbReference type="GO" id="GO:0016020">
    <property type="term" value="C:membrane"/>
    <property type="evidence" value="ECO:0007669"/>
    <property type="project" value="InterPro"/>
</dbReference>
<reference evidence="4 5" key="1">
    <citation type="submission" date="2017-12" db="EMBL/GenBank/DDBJ databases">
        <title>Hemimetabolous genomes reveal molecular basis of termite eusociality.</title>
        <authorList>
            <person name="Harrison M.C."/>
            <person name="Jongepier E."/>
            <person name="Robertson H.M."/>
            <person name="Arning N."/>
            <person name="Bitard-Feildel T."/>
            <person name="Chao H."/>
            <person name="Childers C.P."/>
            <person name="Dinh H."/>
            <person name="Doddapaneni H."/>
            <person name="Dugan S."/>
            <person name="Gowin J."/>
            <person name="Greiner C."/>
            <person name="Han Y."/>
            <person name="Hu H."/>
            <person name="Hughes D.S.T."/>
            <person name="Huylmans A.-K."/>
            <person name="Kemena C."/>
            <person name="Kremer L.P.M."/>
            <person name="Lee S.L."/>
            <person name="Lopez-Ezquerra A."/>
            <person name="Mallet L."/>
            <person name="Monroy-Kuhn J.M."/>
            <person name="Moser A."/>
            <person name="Murali S.C."/>
            <person name="Muzny D.M."/>
            <person name="Otani S."/>
            <person name="Piulachs M.-D."/>
            <person name="Poelchau M."/>
            <person name="Qu J."/>
            <person name="Schaub F."/>
            <person name="Wada-Katsumata A."/>
            <person name="Worley K.C."/>
            <person name="Xie Q."/>
            <person name="Ylla G."/>
            <person name="Poulsen M."/>
            <person name="Gibbs R.A."/>
            <person name="Schal C."/>
            <person name="Richards S."/>
            <person name="Belles X."/>
            <person name="Korb J."/>
            <person name="Bornberg-Bauer E."/>
        </authorList>
    </citation>
    <scope>NUCLEOTIDE SEQUENCE [LARGE SCALE GENOMIC DNA]</scope>
    <source>
        <tissue evidence="4">Whole body</tissue>
    </source>
</reference>
<sequence>MRGLALLLGVLWACGSSAESRGQLLRTAVQAPLVQYNFIFGNQEGIAPDSERVDSETEASDNQVDEVTTVDGTEETAAAGGDVTEGRRVNGGGGSGAGDRADGAGGVSGGEEDGGGPVGEGGGVSDGGGGVDGSGGGDVGERVGGGEWSGEEGNIKPGSTEQDTTQTPYTVPSTSTYITSTTTPKPISITTEPFTTTTTTTTTEPSTTTTTTTTEPSTTTITTTTTEPSTTTTISPTTTTKIPTTTKSPPVTSEPPTTTTEQLPTTTTKPLPTTTQPLPTTIKPLPTSTKPPPTTPKPHSTTQIPKKTTTIPGTPGTRDVNLSCDFGMYPNTNTCEWVSSEGTALTWQTGTGQTFNWLGGPTHDFSSDINGGYTFVETSQFPLQQGRNTYPGAILQSPLLHSTGPQGSCITFAYMMDGLSPAQLRVILQIESPEESARLNMSSGNILWQAEYHTQGEWVPTQFLYTCEVPHKIMFQGIPVDLSDPSRLYRGFIAVDKIQQSSGSYCRGFCSFAAGFCDWGNEQGDDFDWSLSRGSRNSFTGPTSDRYPDRCGGGGYTFIDSSFPRRPGDLARLSSLIFPPNDPNAPWCLRFWFHMFGPVVGALRVLLRVYKLSTPSLRQVWRLSGSAGNAWFMAQVTVSSVHDFQIVLEASVGNTGMSDIAVDDVIFVQGPCPVAPQVAAPSAGDCTFEVDECGWISNKKTKGRDGIEWQRMPTRTQNPRFRRRPPGIRQAGGYGNEYYLNLGQKFLQPTVSTAQLISMKFSRPEQPQCLCFWYFMYEPFIDISGPSLGVLRVLLQTGESQTYLPFWQLTNNQGPTWNFGQVPIRQNNSYQVVFEGTWGPNRAGGAISIDDISFYEGQCSIKPLHATVRSGDCSFESGICGWKNVTHSDSNERLISWQMAFDMHRPAELLDRTFGTSDGYVFFDIFTTNQQQSTARMLSPVIDGMGSDDLCFTFWYFGFGAAGSTQLHVLKTRPGSATGQLMWKMTADGYDPLHPAWTPAQFTIDARLPFTIMLEGQASNGGFAVDDIKTLSGTCETRPSHAEPAE</sequence>